<proteinExistence type="predicted"/>
<dbReference type="EMBL" id="CP022272">
    <property type="protein sequence ID" value="ASJ96625.1"/>
    <property type="molecule type" value="Genomic_DNA"/>
</dbReference>
<evidence type="ECO:0000313" key="2">
    <source>
        <dbReference type="Proteomes" id="UP000198233"/>
    </source>
</evidence>
<dbReference type="Pfam" id="PF20118">
    <property type="entry name" value="DUF6508"/>
    <property type="match status" value="1"/>
</dbReference>
<dbReference type="KEGG" id="smav:CFF01_08500"/>
<sequence length="125" mass="14579">MKRVISLQIANLYSQYATQFARGEQTINHISMKAFVEQLANQGLLLERLNWHEWYQNAHLVDKPDYIKEASFYQCRLLLTAMSRLEGFSRGVLENMRRQGVLLAILERLNALTQRSHNSDHFAQA</sequence>
<dbReference type="Proteomes" id="UP000198233">
    <property type="component" value="Chromosome"/>
</dbReference>
<dbReference type="InterPro" id="IPR045425">
    <property type="entry name" value="DUF6508"/>
</dbReference>
<accession>A0AAC9XN88</accession>
<dbReference type="AlphaFoldDB" id="A0AAC9XN88"/>
<organism evidence="1 2">
    <name type="scientific">Shewanella marisflavi</name>
    <dbReference type="NCBI Taxonomy" id="260364"/>
    <lineage>
        <taxon>Bacteria</taxon>
        <taxon>Pseudomonadati</taxon>
        <taxon>Pseudomonadota</taxon>
        <taxon>Gammaproteobacteria</taxon>
        <taxon>Alteromonadales</taxon>
        <taxon>Shewanellaceae</taxon>
        <taxon>Shewanella</taxon>
    </lineage>
</organism>
<reference evidence="1 2" key="1">
    <citation type="submission" date="2017-06" db="EMBL/GenBank/DDBJ databases">
        <title>Complete genome sequence of Shewanella marisflavi EP1 associated with anaerobic 2,4-dinitrotoluene reduction and salt tolerance.</title>
        <authorList>
            <person name="Huang J."/>
        </authorList>
    </citation>
    <scope>NUCLEOTIDE SEQUENCE [LARGE SCALE GENOMIC DNA]</scope>
    <source>
        <strain evidence="1 2">EP1</strain>
    </source>
</reference>
<name>A0AAC9XN88_9GAMM</name>
<gene>
    <name evidence="1" type="ORF">CFF01_08500</name>
</gene>
<evidence type="ECO:0000313" key="1">
    <source>
        <dbReference type="EMBL" id="ASJ96625.1"/>
    </source>
</evidence>
<dbReference type="RefSeq" id="WP_088904514.1">
    <property type="nucleotide sequence ID" value="NZ_CP022272.1"/>
</dbReference>
<protein>
    <submittedName>
        <fullName evidence="1">Uncharacterized protein</fullName>
    </submittedName>
</protein>